<dbReference type="InterPro" id="IPR011704">
    <property type="entry name" value="ATPase_dyneun-rel_AAA"/>
</dbReference>
<proteinExistence type="predicted"/>
<reference evidence="2 3" key="1">
    <citation type="submission" date="2020-01" db="EMBL/GenBank/DDBJ databases">
        <title>Kibdelosporangium persica a novel Actinomycetes from a hot desert in Iran.</title>
        <authorList>
            <person name="Safaei N."/>
            <person name="Zaburannyi N."/>
            <person name="Mueller R."/>
            <person name="Wink J."/>
        </authorList>
    </citation>
    <scope>NUCLEOTIDE SEQUENCE [LARGE SCALE GENOMIC DNA]</scope>
    <source>
        <strain evidence="2 3">4NS15</strain>
    </source>
</reference>
<dbReference type="Pfam" id="PF07728">
    <property type="entry name" value="AAA_5"/>
    <property type="match status" value="1"/>
</dbReference>
<comment type="caution">
    <text evidence="2">The sequence shown here is derived from an EMBL/GenBank/DDBJ whole genome shotgun (WGS) entry which is preliminary data.</text>
</comment>
<dbReference type="EMBL" id="JAAATY010000034">
    <property type="protein sequence ID" value="NRN70150.1"/>
    <property type="molecule type" value="Genomic_DNA"/>
</dbReference>
<dbReference type="PANTHER" id="PTHR42759">
    <property type="entry name" value="MOXR FAMILY PROTEIN"/>
    <property type="match status" value="1"/>
</dbReference>
<name>A0ABX2FFK3_9PSEU</name>
<dbReference type="Proteomes" id="UP000763557">
    <property type="component" value="Unassembled WGS sequence"/>
</dbReference>
<dbReference type="Gene3D" id="3.40.50.300">
    <property type="entry name" value="P-loop containing nucleotide triphosphate hydrolases"/>
    <property type="match status" value="1"/>
</dbReference>
<evidence type="ECO:0000313" key="3">
    <source>
        <dbReference type="Proteomes" id="UP000763557"/>
    </source>
</evidence>
<dbReference type="SUPFAM" id="SSF52540">
    <property type="entry name" value="P-loop containing nucleoside triphosphate hydrolases"/>
    <property type="match status" value="1"/>
</dbReference>
<accession>A0ABX2FFK3</accession>
<dbReference type="PANTHER" id="PTHR42759:SF1">
    <property type="entry name" value="MAGNESIUM-CHELATASE SUBUNIT CHLD"/>
    <property type="match status" value="1"/>
</dbReference>
<keyword evidence="3" id="KW-1185">Reference proteome</keyword>
<gene>
    <name evidence="2" type="ORF">GC106_74150</name>
</gene>
<evidence type="ECO:0000313" key="2">
    <source>
        <dbReference type="EMBL" id="NRN70150.1"/>
    </source>
</evidence>
<protein>
    <submittedName>
        <fullName evidence="2">ATPase</fullName>
    </submittedName>
</protein>
<evidence type="ECO:0000259" key="1">
    <source>
        <dbReference type="Pfam" id="PF07728"/>
    </source>
</evidence>
<feature type="domain" description="ATPase dynein-related AAA" evidence="1">
    <location>
        <begin position="80"/>
        <end position="218"/>
    </location>
</feature>
<dbReference type="InterPro" id="IPR050764">
    <property type="entry name" value="CbbQ/NirQ/NorQ/GpvN"/>
</dbReference>
<sequence length="363" mass="38911">MTTPTVLRPSAETQYADELTALAATDDKPRPPQWRLSPQAVVRYVLGGTLSDGTVITPKYVGDRRLVEVAVGTLVTDRALLLVGVPGTAKSWLSEHLAAAISGNSTLIVQGTAGTSEEAVRYGWNYARLISEGPSEAALVPSPVLRAMRTGAVARIEELTRMPAEVQDSLITILSEKALPVPELNLQFQAIPGFTVIATANDRDRGVNQMSSALARRFNTVVLPPPATEDAEVEIVSQRAAQLGRALELPSEPPALDEVRRVVRIFRELRGGSTVDGRTQLKKPSGSLSTAEAISVVTSGMALAAHFGDGSLGADELAAGLLGAVIKDRVSDTAAWQEYLEAVVKERKEWRDLYRACRELDPA</sequence>
<dbReference type="InterPro" id="IPR027417">
    <property type="entry name" value="P-loop_NTPase"/>
</dbReference>
<organism evidence="2 3">
    <name type="scientific">Kibdelosporangium persicum</name>
    <dbReference type="NCBI Taxonomy" id="2698649"/>
    <lineage>
        <taxon>Bacteria</taxon>
        <taxon>Bacillati</taxon>
        <taxon>Actinomycetota</taxon>
        <taxon>Actinomycetes</taxon>
        <taxon>Pseudonocardiales</taxon>
        <taxon>Pseudonocardiaceae</taxon>
        <taxon>Kibdelosporangium</taxon>
    </lineage>
</organism>
<dbReference type="RefSeq" id="WP_173141096.1">
    <property type="nucleotide sequence ID" value="NZ_CBCSGW010000052.1"/>
</dbReference>